<dbReference type="InterPro" id="IPR003607">
    <property type="entry name" value="HD/PDEase_dom"/>
</dbReference>
<dbReference type="RefSeq" id="WP_084658091.1">
    <property type="nucleotide sequence ID" value="NZ_FPKR01000002.1"/>
</dbReference>
<name>A0A1K2H6K6_9NEIS</name>
<gene>
    <name evidence="2" type="ORF">SAMN02745887_00465</name>
</gene>
<feature type="domain" description="HD-GYP" evidence="1">
    <location>
        <begin position="120"/>
        <end position="316"/>
    </location>
</feature>
<dbReference type="PANTHER" id="PTHR43155:SF2">
    <property type="entry name" value="CYCLIC DI-GMP PHOSPHODIESTERASE PA4108"/>
    <property type="match status" value="1"/>
</dbReference>
<organism evidence="2 3">
    <name type="scientific">Chitinimonas taiwanensis DSM 18899</name>
    <dbReference type="NCBI Taxonomy" id="1121279"/>
    <lineage>
        <taxon>Bacteria</taxon>
        <taxon>Pseudomonadati</taxon>
        <taxon>Pseudomonadota</taxon>
        <taxon>Betaproteobacteria</taxon>
        <taxon>Neisseriales</taxon>
        <taxon>Chitinibacteraceae</taxon>
        <taxon>Chitinimonas</taxon>
    </lineage>
</organism>
<proteinExistence type="predicted"/>
<keyword evidence="3" id="KW-1185">Reference proteome</keyword>
<reference evidence="2 3" key="1">
    <citation type="submission" date="2016-11" db="EMBL/GenBank/DDBJ databases">
        <authorList>
            <person name="Jaros S."/>
            <person name="Januszkiewicz K."/>
            <person name="Wedrychowicz H."/>
        </authorList>
    </citation>
    <scope>NUCLEOTIDE SEQUENCE [LARGE SCALE GENOMIC DNA]</scope>
    <source>
        <strain evidence="2 3">DSM 18899</strain>
    </source>
</reference>
<dbReference type="OrthoDB" id="9774747at2"/>
<dbReference type="EMBL" id="FPKR01000002">
    <property type="protein sequence ID" value="SFZ71824.1"/>
    <property type="molecule type" value="Genomic_DNA"/>
</dbReference>
<dbReference type="Gene3D" id="1.10.3210.10">
    <property type="entry name" value="Hypothetical protein af1432"/>
    <property type="match status" value="1"/>
</dbReference>
<dbReference type="InterPro" id="IPR037522">
    <property type="entry name" value="HD_GYP_dom"/>
</dbReference>
<evidence type="ECO:0000313" key="2">
    <source>
        <dbReference type="EMBL" id="SFZ71824.1"/>
    </source>
</evidence>
<dbReference type="Proteomes" id="UP000186513">
    <property type="component" value="Unassembled WGS sequence"/>
</dbReference>
<dbReference type="CDD" id="cd00077">
    <property type="entry name" value="HDc"/>
    <property type="match status" value="1"/>
</dbReference>
<evidence type="ECO:0000259" key="1">
    <source>
        <dbReference type="PROSITE" id="PS51832"/>
    </source>
</evidence>
<dbReference type="SUPFAM" id="SSF109604">
    <property type="entry name" value="HD-domain/PDEase-like"/>
    <property type="match status" value="1"/>
</dbReference>
<evidence type="ECO:0000313" key="3">
    <source>
        <dbReference type="Proteomes" id="UP000186513"/>
    </source>
</evidence>
<dbReference type="PANTHER" id="PTHR43155">
    <property type="entry name" value="CYCLIC DI-GMP PHOSPHODIESTERASE PA4108-RELATED"/>
    <property type="match status" value="1"/>
</dbReference>
<dbReference type="GO" id="GO:0008081">
    <property type="term" value="F:phosphoric diester hydrolase activity"/>
    <property type="evidence" value="ECO:0007669"/>
    <property type="project" value="UniProtKB-ARBA"/>
</dbReference>
<dbReference type="PROSITE" id="PS51832">
    <property type="entry name" value="HD_GYP"/>
    <property type="match status" value="1"/>
</dbReference>
<dbReference type="AlphaFoldDB" id="A0A1K2H6K6"/>
<dbReference type="STRING" id="1121279.SAMN02745887_00465"/>
<accession>A0A1K2H6K6</accession>
<sequence>MSQSRVRHSDIEVGKALPWDVFDEKGTLLLSKGFIVASESQIDRLVAMGVYADSQALQSSRLLQLEAEEQDSPAGGAGSPVQDWNDLRKIMAQFYSQLELNIQSGIFISRIVEIAHEVDRLCSANPALAQAFITLRQDGAYSARHMLDSAVIVRLAARTLKMTKAKEHGLVCAALTMNLGSSEFQDEIKTQTEALSNEQLERLHRHPELATSKLKSIGVHDPIWLRAVLEHHEHFDGSGYPNRLSGNDLSKEGQLLRLADVYCARITFREYRAAVPLTVALRGILLERGKTIDQTLAAQFIHAVGVFPPGLKLSLANGEQGVVVRPGSSPNHPVVISLLSAAGTPLLPPVYRDTTQAEFAVKETINPATFNAYVDIESIWC</sequence>
<protein>
    <submittedName>
        <fullName evidence="2">HD-GYP domain, c-di-GMP phosphodiesterase class II (Or its inactivated variant)</fullName>
    </submittedName>
</protein>
<dbReference type="Pfam" id="PF13487">
    <property type="entry name" value="HD_5"/>
    <property type="match status" value="1"/>
</dbReference>